<dbReference type="Proteomes" id="UP000284375">
    <property type="component" value="Unassembled WGS sequence"/>
</dbReference>
<evidence type="ECO:0008006" key="4">
    <source>
        <dbReference type="Google" id="ProtNLM"/>
    </source>
</evidence>
<comment type="caution">
    <text evidence="2">The sequence shown here is derived from an EMBL/GenBank/DDBJ whole genome shotgun (WGS) entry which is preliminary data.</text>
</comment>
<dbReference type="PANTHER" id="PTHR37827:SF1">
    <property type="entry name" value="HNH DOMAIN-CONTAINING PROTEIN"/>
    <property type="match status" value="1"/>
</dbReference>
<dbReference type="EMBL" id="LJZO01000003">
    <property type="protein sequence ID" value="ROW03456.1"/>
    <property type="molecule type" value="Genomic_DNA"/>
</dbReference>
<reference evidence="2 3" key="1">
    <citation type="submission" date="2015-09" db="EMBL/GenBank/DDBJ databases">
        <title>Host preference determinants of Valsa canker pathogens revealed by comparative genomics.</title>
        <authorList>
            <person name="Yin Z."/>
            <person name="Huang L."/>
        </authorList>
    </citation>
    <scope>NUCLEOTIDE SEQUENCE [LARGE SCALE GENOMIC DNA]</scope>
    <source>
        <strain evidence="2 3">YSFL</strain>
    </source>
</reference>
<dbReference type="PANTHER" id="PTHR37827">
    <property type="entry name" value="TUDOR DOMAIN-CONTAINING PROTEIN"/>
    <property type="match status" value="1"/>
</dbReference>
<protein>
    <recommendedName>
        <fullName evidence="4">HNH domain-containing protein</fullName>
    </recommendedName>
</protein>
<gene>
    <name evidence="2" type="ORF">VSDG_01284</name>
</gene>
<feature type="region of interest" description="Disordered" evidence="1">
    <location>
        <begin position="198"/>
        <end position="235"/>
    </location>
</feature>
<feature type="region of interest" description="Disordered" evidence="1">
    <location>
        <begin position="1"/>
        <end position="66"/>
    </location>
</feature>
<dbReference type="STRING" id="252740.A0A423WJC3"/>
<evidence type="ECO:0000256" key="1">
    <source>
        <dbReference type="SAM" id="MobiDB-lite"/>
    </source>
</evidence>
<sequence>MPVVTRSHMLPLRSGPGPPNDEGSQMLPSVELIDLTGLSTDDEIENRPNDQDDSSGEWEDVTSVIDLTKIPSDDEDEATVELARIDHAPTAPASHRQQRATHYRAETCELCNREARYDRGITRHHLYPQSVVKAAPKDTYTPEQKNSLALLCWPCHSAIHRMMTNSSLATSFHSIELLKANTDVQNWICKMQRASTAELDPPNRRNRAAHVAARAPRRKVKLPPRTSYGRPLPSQRPDEYLSRYSGLRRSARLAGCEAGASENIPDFGAYSASQVSGVKKKSGAMTKKQRKLARRVEKAALVSQINQALDTLWVQNGNNFPRVISGQIGKNSRLRDAVRSLCGNRAVETHEVRYVLRSRQEYREWYDWAFSFQLQPAVEAPAGALAVDIVQSPGAQGGHEDTQAMEGIQIHHENTDDRGALNVEIQEIIDPRIKSLEETGDYIPLW</sequence>
<organism evidence="2 3">
    <name type="scientific">Cytospora chrysosperma</name>
    <name type="common">Cytospora canker fungus</name>
    <name type="synonym">Sphaeria chrysosperma</name>
    <dbReference type="NCBI Taxonomy" id="252740"/>
    <lineage>
        <taxon>Eukaryota</taxon>
        <taxon>Fungi</taxon>
        <taxon>Dikarya</taxon>
        <taxon>Ascomycota</taxon>
        <taxon>Pezizomycotina</taxon>
        <taxon>Sordariomycetes</taxon>
        <taxon>Sordariomycetidae</taxon>
        <taxon>Diaporthales</taxon>
        <taxon>Cytosporaceae</taxon>
        <taxon>Cytospora</taxon>
    </lineage>
</organism>
<accession>A0A423WJC3</accession>
<proteinExistence type="predicted"/>
<evidence type="ECO:0000313" key="2">
    <source>
        <dbReference type="EMBL" id="ROW03456.1"/>
    </source>
</evidence>
<keyword evidence="3" id="KW-1185">Reference proteome</keyword>
<dbReference type="OrthoDB" id="4850648at2759"/>
<feature type="compositionally biased region" description="Acidic residues" evidence="1">
    <location>
        <begin position="51"/>
        <end position="60"/>
    </location>
</feature>
<dbReference type="AlphaFoldDB" id="A0A423WJC3"/>
<evidence type="ECO:0000313" key="3">
    <source>
        <dbReference type="Proteomes" id="UP000284375"/>
    </source>
</evidence>
<name>A0A423WJC3_CYTCH</name>